<dbReference type="InterPro" id="IPR036322">
    <property type="entry name" value="WD40_repeat_dom_sf"/>
</dbReference>
<sequence>MATSRAKSGEGEGGREGGRGAGEPKDLIRAAREEEDDKAKQELLVKEGFLGPVTALCWCPVSEILLVGRGRDLSFMSLSRKIFGEIRCFENGRIHGVRCVSSKVDGRSQIMAVVHSEKKISIVSAKISKEATDGDAELLVVCKDWMMDDWIMDVHTLTVDEAERSRQSSIEDLTRSCLVAVGLAHNVIQILEVRTRSVQQTVRCSEQPLLCSLNFSGSTLGNLRVACAGFTREILCWGFAGLDSAPVEQRLRGHTGVIHSVRWREDGAALVSASEDRSVILWLQTRGEAGAWPIFHRSATFWGHAARIWDCQGPLDSPPEGTMAQ</sequence>
<feature type="repeat" description="WD" evidence="7">
    <location>
        <begin position="251"/>
        <end position="282"/>
    </location>
</feature>
<dbReference type="OMA" id="WECGVAT"/>
<dbReference type="EMBL" id="JH992971">
    <property type="protein sequence ID" value="EKX52875.1"/>
    <property type="molecule type" value="Genomic_DNA"/>
</dbReference>
<dbReference type="SUPFAM" id="SSF50978">
    <property type="entry name" value="WD40 repeat-like"/>
    <property type="match status" value="1"/>
</dbReference>
<keyword evidence="11" id="KW-1185">Reference proteome</keyword>
<name>L1JXE7_GUITC</name>
<dbReference type="eggNOG" id="KOG0974">
    <property type="taxonomic scope" value="Eukaryota"/>
</dbReference>
<keyword evidence="3 7" id="KW-0853">WD repeat</keyword>
<dbReference type="GO" id="GO:0005737">
    <property type="term" value="C:cytoplasm"/>
    <property type="evidence" value="ECO:0007669"/>
    <property type="project" value="UniProtKB-SubCell"/>
</dbReference>
<evidence type="ECO:0000256" key="3">
    <source>
        <dbReference type="ARBA" id="ARBA00022574"/>
    </source>
</evidence>
<dbReference type="EnsemblProtists" id="EKX52875">
    <property type="protein sequence ID" value="EKX52875"/>
    <property type="gene ID" value="GUITHDRAFT_133294"/>
</dbReference>
<evidence type="ECO:0000256" key="2">
    <source>
        <dbReference type="ARBA" id="ARBA00022490"/>
    </source>
</evidence>
<evidence type="ECO:0000256" key="8">
    <source>
        <dbReference type="SAM" id="MobiDB-lite"/>
    </source>
</evidence>
<dbReference type="SMART" id="SM00320">
    <property type="entry name" value="WD40"/>
    <property type="match status" value="2"/>
</dbReference>
<dbReference type="Gene3D" id="2.130.10.10">
    <property type="entry name" value="YVTN repeat-like/Quinoprotein amine dehydrogenase"/>
    <property type="match status" value="1"/>
</dbReference>
<dbReference type="InterPro" id="IPR001680">
    <property type="entry name" value="WD40_rpt"/>
</dbReference>
<keyword evidence="2" id="KW-0963">Cytoplasm</keyword>
<evidence type="ECO:0000256" key="1">
    <source>
        <dbReference type="ARBA" id="ARBA00004496"/>
    </source>
</evidence>
<evidence type="ECO:0000256" key="4">
    <source>
        <dbReference type="ARBA" id="ARBA00022694"/>
    </source>
</evidence>
<gene>
    <name evidence="9" type="ORF">GUITHDRAFT_133294</name>
</gene>
<evidence type="ECO:0000256" key="7">
    <source>
        <dbReference type="PROSITE-ProRule" id="PRU00221"/>
    </source>
</evidence>
<evidence type="ECO:0000313" key="10">
    <source>
        <dbReference type="EnsemblProtists" id="EKX52875"/>
    </source>
</evidence>
<reference evidence="11" key="2">
    <citation type="submission" date="2012-11" db="EMBL/GenBank/DDBJ databases">
        <authorList>
            <person name="Kuo A."/>
            <person name="Curtis B.A."/>
            <person name="Tanifuji G."/>
            <person name="Burki F."/>
            <person name="Gruber A."/>
            <person name="Irimia M."/>
            <person name="Maruyama S."/>
            <person name="Arias M.C."/>
            <person name="Ball S.G."/>
            <person name="Gile G.H."/>
            <person name="Hirakawa Y."/>
            <person name="Hopkins J.F."/>
            <person name="Rensing S.A."/>
            <person name="Schmutz J."/>
            <person name="Symeonidi A."/>
            <person name="Elias M."/>
            <person name="Eveleigh R.J."/>
            <person name="Herman E.K."/>
            <person name="Klute M.J."/>
            <person name="Nakayama T."/>
            <person name="Obornik M."/>
            <person name="Reyes-Prieto A."/>
            <person name="Armbrust E.V."/>
            <person name="Aves S.J."/>
            <person name="Beiko R.G."/>
            <person name="Coutinho P."/>
            <person name="Dacks J.B."/>
            <person name="Durnford D.G."/>
            <person name="Fast N.M."/>
            <person name="Green B.R."/>
            <person name="Grisdale C."/>
            <person name="Hempe F."/>
            <person name="Henrissat B."/>
            <person name="Hoppner M.P."/>
            <person name="Ishida K.-I."/>
            <person name="Kim E."/>
            <person name="Koreny L."/>
            <person name="Kroth P.G."/>
            <person name="Liu Y."/>
            <person name="Malik S.-B."/>
            <person name="Maier U.G."/>
            <person name="McRose D."/>
            <person name="Mock T."/>
            <person name="Neilson J.A."/>
            <person name="Onodera N.T."/>
            <person name="Poole A.M."/>
            <person name="Pritham E.J."/>
            <person name="Richards T.A."/>
            <person name="Rocap G."/>
            <person name="Roy S.W."/>
            <person name="Sarai C."/>
            <person name="Schaack S."/>
            <person name="Shirato S."/>
            <person name="Slamovits C.H."/>
            <person name="Spencer D.F."/>
            <person name="Suzuki S."/>
            <person name="Worden A.Z."/>
            <person name="Zauner S."/>
            <person name="Barry K."/>
            <person name="Bell C."/>
            <person name="Bharti A.K."/>
            <person name="Crow J.A."/>
            <person name="Grimwood J."/>
            <person name="Kramer R."/>
            <person name="Lindquist E."/>
            <person name="Lucas S."/>
            <person name="Salamov A."/>
            <person name="McFadden G.I."/>
            <person name="Lane C.E."/>
            <person name="Keeling P.J."/>
            <person name="Gray M.W."/>
            <person name="Grigoriev I.V."/>
            <person name="Archibald J.M."/>
        </authorList>
    </citation>
    <scope>NUCLEOTIDE SEQUENCE</scope>
    <source>
        <strain evidence="11">CCMP2712</strain>
    </source>
</reference>
<dbReference type="HOGENOM" id="CLU_856487_0_0_1"/>
<dbReference type="PANTHER" id="PTHR14344">
    <property type="entry name" value="WD REPEAT PROTEIN"/>
    <property type="match status" value="1"/>
</dbReference>
<keyword evidence="5" id="KW-0677">Repeat</keyword>
<dbReference type="KEGG" id="gtt:GUITHDRAFT_133294"/>
<reference evidence="10" key="3">
    <citation type="submission" date="2016-03" db="UniProtKB">
        <authorList>
            <consortium name="EnsemblProtists"/>
        </authorList>
    </citation>
    <scope>IDENTIFICATION</scope>
</reference>
<feature type="region of interest" description="Disordered" evidence="8">
    <location>
        <begin position="1"/>
        <end position="33"/>
    </location>
</feature>
<dbReference type="PROSITE" id="PS50082">
    <property type="entry name" value="WD_REPEATS_2"/>
    <property type="match status" value="1"/>
</dbReference>
<dbReference type="PROSITE" id="PS50294">
    <property type="entry name" value="WD_REPEATS_REGION"/>
    <property type="match status" value="1"/>
</dbReference>
<comment type="similarity">
    <text evidence="6">Belongs to the WD repeat WDR6 family.</text>
</comment>
<protein>
    <submittedName>
        <fullName evidence="9 10">Uncharacterized protein</fullName>
    </submittedName>
</protein>
<dbReference type="GO" id="GO:0030488">
    <property type="term" value="P:tRNA methylation"/>
    <property type="evidence" value="ECO:0007669"/>
    <property type="project" value="TreeGrafter"/>
</dbReference>
<dbReference type="PANTHER" id="PTHR14344:SF3">
    <property type="entry name" value="WD REPEAT-CONTAINING PROTEIN 6"/>
    <property type="match status" value="1"/>
</dbReference>
<evidence type="ECO:0000256" key="5">
    <source>
        <dbReference type="ARBA" id="ARBA00022737"/>
    </source>
</evidence>
<comment type="subcellular location">
    <subcellularLocation>
        <location evidence="1">Cytoplasm</location>
    </subcellularLocation>
</comment>
<dbReference type="PaxDb" id="55529-EKX52875"/>
<organism evidence="9">
    <name type="scientific">Guillardia theta (strain CCMP2712)</name>
    <name type="common">Cryptophyte</name>
    <dbReference type="NCBI Taxonomy" id="905079"/>
    <lineage>
        <taxon>Eukaryota</taxon>
        <taxon>Cryptophyceae</taxon>
        <taxon>Pyrenomonadales</taxon>
        <taxon>Geminigeraceae</taxon>
        <taxon>Guillardia</taxon>
    </lineage>
</organism>
<dbReference type="InterPro" id="IPR015943">
    <property type="entry name" value="WD40/YVTN_repeat-like_dom_sf"/>
</dbReference>
<dbReference type="RefSeq" id="XP_005839855.1">
    <property type="nucleotide sequence ID" value="XM_005839798.1"/>
</dbReference>
<dbReference type="Pfam" id="PF00400">
    <property type="entry name" value="WD40"/>
    <property type="match status" value="1"/>
</dbReference>
<dbReference type="Proteomes" id="UP000011087">
    <property type="component" value="Unassembled WGS sequence"/>
</dbReference>
<dbReference type="OrthoDB" id="5594999at2759"/>
<keyword evidence="4" id="KW-0819">tRNA processing</keyword>
<proteinExistence type="inferred from homology"/>
<dbReference type="InterPro" id="IPR051973">
    <property type="entry name" value="tRNA_Anticodon_Mtase-Reg"/>
</dbReference>
<dbReference type="STRING" id="905079.L1JXE7"/>
<evidence type="ECO:0000313" key="9">
    <source>
        <dbReference type="EMBL" id="EKX52875.1"/>
    </source>
</evidence>
<dbReference type="AlphaFoldDB" id="L1JXE7"/>
<evidence type="ECO:0000313" key="11">
    <source>
        <dbReference type="Proteomes" id="UP000011087"/>
    </source>
</evidence>
<dbReference type="GeneID" id="17309677"/>
<reference evidence="9 11" key="1">
    <citation type="journal article" date="2012" name="Nature">
        <title>Algal genomes reveal evolutionary mosaicism and the fate of nucleomorphs.</title>
        <authorList>
            <consortium name="DOE Joint Genome Institute"/>
            <person name="Curtis B.A."/>
            <person name="Tanifuji G."/>
            <person name="Burki F."/>
            <person name="Gruber A."/>
            <person name="Irimia M."/>
            <person name="Maruyama S."/>
            <person name="Arias M.C."/>
            <person name="Ball S.G."/>
            <person name="Gile G.H."/>
            <person name="Hirakawa Y."/>
            <person name="Hopkins J.F."/>
            <person name="Kuo A."/>
            <person name="Rensing S.A."/>
            <person name="Schmutz J."/>
            <person name="Symeonidi A."/>
            <person name="Elias M."/>
            <person name="Eveleigh R.J."/>
            <person name="Herman E.K."/>
            <person name="Klute M.J."/>
            <person name="Nakayama T."/>
            <person name="Obornik M."/>
            <person name="Reyes-Prieto A."/>
            <person name="Armbrust E.V."/>
            <person name="Aves S.J."/>
            <person name="Beiko R.G."/>
            <person name="Coutinho P."/>
            <person name="Dacks J.B."/>
            <person name="Durnford D.G."/>
            <person name="Fast N.M."/>
            <person name="Green B.R."/>
            <person name="Grisdale C.J."/>
            <person name="Hempel F."/>
            <person name="Henrissat B."/>
            <person name="Hoppner M.P."/>
            <person name="Ishida K."/>
            <person name="Kim E."/>
            <person name="Koreny L."/>
            <person name="Kroth P.G."/>
            <person name="Liu Y."/>
            <person name="Malik S.B."/>
            <person name="Maier U.G."/>
            <person name="McRose D."/>
            <person name="Mock T."/>
            <person name="Neilson J.A."/>
            <person name="Onodera N.T."/>
            <person name="Poole A.M."/>
            <person name="Pritham E.J."/>
            <person name="Richards T.A."/>
            <person name="Rocap G."/>
            <person name="Roy S.W."/>
            <person name="Sarai C."/>
            <person name="Schaack S."/>
            <person name="Shirato S."/>
            <person name="Slamovits C.H."/>
            <person name="Spencer D.F."/>
            <person name="Suzuki S."/>
            <person name="Worden A.Z."/>
            <person name="Zauner S."/>
            <person name="Barry K."/>
            <person name="Bell C."/>
            <person name="Bharti A.K."/>
            <person name="Crow J.A."/>
            <person name="Grimwood J."/>
            <person name="Kramer R."/>
            <person name="Lindquist E."/>
            <person name="Lucas S."/>
            <person name="Salamov A."/>
            <person name="McFadden G.I."/>
            <person name="Lane C.E."/>
            <person name="Keeling P.J."/>
            <person name="Gray M.W."/>
            <person name="Grigoriev I.V."/>
            <person name="Archibald J.M."/>
        </authorList>
    </citation>
    <scope>NUCLEOTIDE SEQUENCE</scope>
    <source>
        <strain evidence="9 11">CCMP2712</strain>
    </source>
</reference>
<feature type="compositionally biased region" description="Basic and acidic residues" evidence="8">
    <location>
        <begin position="7"/>
        <end position="33"/>
    </location>
</feature>
<evidence type="ECO:0000256" key="6">
    <source>
        <dbReference type="ARBA" id="ARBA00038255"/>
    </source>
</evidence>
<accession>L1JXE7</accession>